<protein>
    <submittedName>
        <fullName evidence="8">Phospholipase/lecithinase/hemolysin</fullName>
    </submittedName>
</protein>
<dbReference type="InterPro" id="IPR008265">
    <property type="entry name" value="Lipase_GDSL_AS"/>
</dbReference>
<feature type="region of interest" description="Disordered" evidence="5">
    <location>
        <begin position="612"/>
        <end position="646"/>
    </location>
</feature>
<dbReference type="Pfam" id="PF03797">
    <property type="entry name" value="Autotransporter"/>
    <property type="match status" value="1"/>
</dbReference>
<dbReference type="InterPro" id="IPR005546">
    <property type="entry name" value="Autotransporte_beta"/>
</dbReference>
<evidence type="ECO:0000256" key="2">
    <source>
        <dbReference type="ARBA" id="ARBA00022729"/>
    </source>
</evidence>
<dbReference type="AlphaFoldDB" id="A0A0N8S175"/>
<evidence type="ECO:0000313" key="8">
    <source>
        <dbReference type="EMBL" id="KPX81207.1"/>
    </source>
</evidence>
<evidence type="ECO:0000259" key="7">
    <source>
        <dbReference type="PROSITE" id="PS51208"/>
    </source>
</evidence>
<evidence type="ECO:0000313" key="9">
    <source>
        <dbReference type="Proteomes" id="UP000050469"/>
    </source>
</evidence>
<keyword evidence="3" id="KW-0378">Hydrolase</keyword>
<dbReference type="InterPro" id="IPR048099">
    <property type="entry name" value="Esterase_EstP/EstA"/>
</dbReference>
<dbReference type="Pfam" id="PF00657">
    <property type="entry name" value="Lipase_GDSL"/>
    <property type="match status" value="1"/>
</dbReference>
<comment type="caution">
    <text evidence="8">The sequence shown here is derived from an EMBL/GenBank/DDBJ whole genome shotgun (WGS) entry which is preliminary data.</text>
</comment>
<accession>A0A0N8S175</accession>
<feature type="domain" description="Autotransporter" evidence="7">
    <location>
        <begin position="376"/>
        <end position="658"/>
    </location>
</feature>
<proteinExistence type="inferred from homology"/>
<feature type="non-terminal residue" evidence="8">
    <location>
        <position position="683"/>
    </location>
</feature>
<dbReference type="InterPro" id="IPR001087">
    <property type="entry name" value="GDSL"/>
</dbReference>
<dbReference type="PROSITE" id="PS51208">
    <property type="entry name" value="AUTOTRANSPORTER"/>
    <property type="match status" value="1"/>
</dbReference>
<feature type="signal peptide" evidence="6">
    <location>
        <begin position="1"/>
        <end position="42"/>
    </location>
</feature>
<sequence length="683" mass="73767">MKNLATFPVQNKNNRDPFMTKTSRRWPFAACLLSLACGTAAAAPYSTMVVFGDSLADAGQFPDTAGPRGSTLRFTNRVGPTYQDGSGEVFNLNSSTLIGRMLGVPSGDLAASTSPVNAALGVPDGNNWAVGGYRTDQILDSINSQSTVVDPNTGTLLRSRTGYLPANGFRADPNALYYLTGGGNDFLQGRVVSASSAVQAANQLADSAQALQQAGARYIMVWLLPDIGKTPALSGSPLASATSALSTGFNQQLVSRLAQINAQIIPLNVPLLINEVLAEPARFGFDPNENLVSTCFSGNSCRESTTNGRSSATPNPNRLFFNDRVHPTEAGQRLLADYAYSLLSAPWEVSLLPEMANGTLRMHQDEIRAQWLSDWGNWQGVGQWQSVLAAGGQKMDFDAQDSSADADGRGYNLTIGGSYRFAENWRTGVVAGAYRQNLEAGPRDSDYKLNSYIATAFLQYQANHWWGDLAVSGGKLDYENAERKFALGVSEGQEKGDTDGEMWAASGRVGFDIAGASSRWHLSPFVSADYAHIDVDGYSEKGDRSTALTFSDQTRKSRRAGVGVQGKFQVTPSTQVWGEVAHEREFETDQQDVTMALNSVQSVGFTQEGLHTATRPESGNAGRQPEADSRPDTARQLQLAQERRRDPARGECCVEYEFLESPPGSLTIVRGAFSGFHYRATLR</sequence>
<dbReference type="Proteomes" id="UP000050469">
    <property type="component" value="Unassembled WGS sequence"/>
</dbReference>
<dbReference type="Gene3D" id="2.40.128.130">
    <property type="entry name" value="Autotransporter beta-domain"/>
    <property type="match status" value="1"/>
</dbReference>
<gene>
    <name evidence="8" type="ORF">ALO53_04878</name>
</gene>
<dbReference type="GO" id="GO:0006629">
    <property type="term" value="P:lipid metabolic process"/>
    <property type="evidence" value="ECO:0007669"/>
    <property type="project" value="InterPro"/>
</dbReference>
<dbReference type="CDD" id="cd01847">
    <property type="entry name" value="Triacylglycerol_lipase_like"/>
    <property type="match status" value="1"/>
</dbReference>
<dbReference type="SMART" id="SM00869">
    <property type="entry name" value="Autotransporter"/>
    <property type="match status" value="1"/>
</dbReference>
<dbReference type="InterPro" id="IPR051058">
    <property type="entry name" value="GDSL_Est/Lipase"/>
</dbReference>
<organism evidence="8 9">
    <name type="scientific">Pseudomonas amygdali pv. photiniae</name>
    <dbReference type="NCBI Taxonomy" id="251724"/>
    <lineage>
        <taxon>Bacteria</taxon>
        <taxon>Pseudomonadati</taxon>
        <taxon>Pseudomonadota</taxon>
        <taxon>Gammaproteobacteria</taxon>
        <taxon>Pseudomonadales</taxon>
        <taxon>Pseudomonadaceae</taxon>
        <taxon>Pseudomonas</taxon>
        <taxon>Pseudomonas amygdali</taxon>
    </lineage>
</organism>
<dbReference type="GO" id="GO:0016298">
    <property type="term" value="F:lipase activity"/>
    <property type="evidence" value="ECO:0007669"/>
    <property type="project" value="InterPro"/>
</dbReference>
<feature type="active site" description="Nucleophile" evidence="4">
    <location>
        <position position="54"/>
    </location>
</feature>
<dbReference type="NCBIfam" id="NF041609">
    <property type="entry name" value="esterase_EstP"/>
    <property type="match status" value="1"/>
</dbReference>
<evidence type="ECO:0000256" key="1">
    <source>
        <dbReference type="ARBA" id="ARBA00008668"/>
    </source>
</evidence>
<dbReference type="PANTHER" id="PTHR45648:SF22">
    <property type="entry name" value="GDSL LIPASE_ACYLHYDROLASE FAMILY PROTEIN (AFU_ORTHOLOGUE AFUA_4G14700)"/>
    <property type="match status" value="1"/>
</dbReference>
<dbReference type="InterPro" id="IPR036709">
    <property type="entry name" value="Autotransporte_beta_dom_sf"/>
</dbReference>
<dbReference type="SUPFAM" id="SSF103515">
    <property type="entry name" value="Autotransporter"/>
    <property type="match status" value="1"/>
</dbReference>
<reference evidence="8 9" key="1">
    <citation type="submission" date="2015-09" db="EMBL/GenBank/DDBJ databases">
        <title>Genome announcement of multiple Pseudomonas syringae strains.</title>
        <authorList>
            <person name="Thakur S."/>
            <person name="Wang P.W."/>
            <person name="Gong Y."/>
            <person name="Weir B.S."/>
            <person name="Guttman D.S."/>
        </authorList>
    </citation>
    <scope>NUCLEOTIDE SEQUENCE [LARGE SCALE GENOMIC DNA]</scope>
    <source>
        <strain evidence="8 9">ICMP7840</strain>
    </source>
</reference>
<dbReference type="SUPFAM" id="SSF52266">
    <property type="entry name" value="SGNH hydrolase"/>
    <property type="match status" value="1"/>
</dbReference>
<dbReference type="InterPro" id="IPR017186">
    <property type="entry name" value="Lipase_autotranspt_EstA"/>
</dbReference>
<feature type="chain" id="PRO_5006031295" evidence="6">
    <location>
        <begin position="43"/>
        <end position="683"/>
    </location>
</feature>
<feature type="active site" evidence="4">
    <location>
        <position position="323"/>
    </location>
</feature>
<keyword evidence="2 6" id="KW-0732">Signal</keyword>
<evidence type="ECO:0000256" key="3">
    <source>
        <dbReference type="ARBA" id="ARBA00022801"/>
    </source>
</evidence>
<comment type="similarity">
    <text evidence="1">Belongs to the 'GDSL' lipolytic enzyme family.</text>
</comment>
<feature type="active site" evidence="4">
    <location>
        <position position="326"/>
    </location>
</feature>
<dbReference type="Gene3D" id="3.40.50.1110">
    <property type="entry name" value="SGNH hydrolase"/>
    <property type="match status" value="1"/>
</dbReference>
<dbReference type="InterPro" id="IPR036514">
    <property type="entry name" value="SGNH_hydro_sf"/>
</dbReference>
<evidence type="ECO:0000256" key="4">
    <source>
        <dbReference type="PIRSR" id="PIRSR037375-1"/>
    </source>
</evidence>
<dbReference type="EMBL" id="LJQO01000023">
    <property type="protein sequence ID" value="KPX81207.1"/>
    <property type="molecule type" value="Genomic_DNA"/>
</dbReference>
<name>A0A0N8S175_PSEA0</name>
<dbReference type="PIRSF" id="PIRSF037375">
    <property type="entry name" value="Autotrns_EstA"/>
    <property type="match status" value="1"/>
</dbReference>
<evidence type="ECO:0000256" key="6">
    <source>
        <dbReference type="SAM" id="SignalP"/>
    </source>
</evidence>
<evidence type="ECO:0000256" key="5">
    <source>
        <dbReference type="SAM" id="MobiDB-lite"/>
    </source>
</evidence>
<dbReference type="PROSITE" id="PS01098">
    <property type="entry name" value="LIPASE_GDSL_SER"/>
    <property type="match status" value="1"/>
</dbReference>
<dbReference type="PANTHER" id="PTHR45648">
    <property type="entry name" value="GDSL LIPASE/ACYLHYDROLASE FAMILY PROTEIN (AFU_ORTHOLOGUE AFUA_4G14700)"/>
    <property type="match status" value="1"/>
</dbReference>